<dbReference type="PROSITE" id="PS00671">
    <property type="entry name" value="D_2_HYDROXYACID_DH_3"/>
    <property type="match status" value="1"/>
</dbReference>
<sequence length="373" mass="41363">MKNRSLTGNRRKFLKTMAQNGLLISAGSMLPAGSAFAYGGEAVASDHTKRREGPLRIWLSSGLDPDLEQQVRSISNEIILVKAAGNAEKASFLPEIEACFGFINEADLKKAGNMKWVHSMSAGVENYLYPEMIHRDEIMLTNAKGCYGPAIAEHTFGLLFSLTRGIKEQSLNMTSSRWKGVDRQVEMRDLTMGIVGFGGIGREIARRAKAMDLKVVAADIRPLTQETTGNMVDELYDMNFGGLDKVLEQANILVSAVPHTRKTEGMFDWEVFKKLPEDAYFINISRGKVTNTRDLMRALDEGKLAGAGLDVTDPEPLPADHALWKYPNVIVTSHISGRSQYSHVRSQKVFVENVRRYYHGLPLINPVDKAAGF</sequence>
<dbReference type="PANTHER" id="PTHR43333:SF1">
    <property type="entry name" value="D-ISOMER SPECIFIC 2-HYDROXYACID DEHYDROGENASE NAD-BINDING DOMAIN-CONTAINING PROTEIN"/>
    <property type="match status" value="1"/>
</dbReference>
<dbReference type="InterPro" id="IPR006311">
    <property type="entry name" value="TAT_signal"/>
</dbReference>
<dbReference type="SUPFAM" id="SSF52283">
    <property type="entry name" value="Formate/glycerate dehydrogenase catalytic domain-like"/>
    <property type="match status" value="1"/>
</dbReference>
<dbReference type="RefSeq" id="WP_377060790.1">
    <property type="nucleotide sequence ID" value="NZ_JBHSJJ010000001.1"/>
</dbReference>
<protein>
    <submittedName>
        <fullName evidence="7">D-2-hydroxyacid dehydrogenase</fullName>
    </submittedName>
</protein>
<organism evidence="7 8">
    <name type="scientific">Negadavirga shengliensis</name>
    <dbReference type="NCBI Taxonomy" id="1389218"/>
    <lineage>
        <taxon>Bacteria</taxon>
        <taxon>Pseudomonadati</taxon>
        <taxon>Bacteroidota</taxon>
        <taxon>Cytophagia</taxon>
        <taxon>Cytophagales</taxon>
        <taxon>Cyclobacteriaceae</taxon>
        <taxon>Negadavirga</taxon>
    </lineage>
</organism>
<keyword evidence="1 3" id="KW-0560">Oxidoreductase</keyword>
<keyword evidence="4" id="KW-0732">Signal</keyword>
<dbReference type="Gene3D" id="3.40.50.720">
    <property type="entry name" value="NAD(P)-binding Rossmann-like Domain"/>
    <property type="match status" value="2"/>
</dbReference>
<keyword evidence="2" id="KW-0520">NAD</keyword>
<evidence type="ECO:0000256" key="1">
    <source>
        <dbReference type="ARBA" id="ARBA00023002"/>
    </source>
</evidence>
<evidence type="ECO:0000259" key="5">
    <source>
        <dbReference type="Pfam" id="PF00389"/>
    </source>
</evidence>
<dbReference type="PANTHER" id="PTHR43333">
    <property type="entry name" value="2-HACID_DH_C DOMAIN-CONTAINING PROTEIN"/>
    <property type="match status" value="1"/>
</dbReference>
<dbReference type="InterPro" id="IPR006140">
    <property type="entry name" value="D-isomer_DH_NAD-bd"/>
</dbReference>
<evidence type="ECO:0000256" key="2">
    <source>
        <dbReference type="ARBA" id="ARBA00023027"/>
    </source>
</evidence>
<reference evidence="8" key="1">
    <citation type="journal article" date="2019" name="Int. J. Syst. Evol. Microbiol.">
        <title>The Global Catalogue of Microorganisms (GCM) 10K type strain sequencing project: providing services to taxonomists for standard genome sequencing and annotation.</title>
        <authorList>
            <consortium name="The Broad Institute Genomics Platform"/>
            <consortium name="The Broad Institute Genome Sequencing Center for Infectious Disease"/>
            <person name="Wu L."/>
            <person name="Ma J."/>
        </authorList>
    </citation>
    <scope>NUCLEOTIDE SEQUENCE [LARGE SCALE GENOMIC DNA]</scope>
    <source>
        <strain evidence="8">CGMCC 4.7466</strain>
    </source>
</reference>
<comment type="caution">
    <text evidence="7">The sequence shown here is derived from an EMBL/GenBank/DDBJ whole genome shotgun (WGS) entry which is preliminary data.</text>
</comment>
<evidence type="ECO:0000256" key="4">
    <source>
        <dbReference type="SAM" id="SignalP"/>
    </source>
</evidence>
<dbReference type="CDD" id="cd05300">
    <property type="entry name" value="2-Hacid_dh_1"/>
    <property type="match status" value="1"/>
</dbReference>
<proteinExistence type="inferred from homology"/>
<accession>A0ABV9SVD9</accession>
<dbReference type="PROSITE" id="PS51318">
    <property type="entry name" value="TAT"/>
    <property type="match status" value="1"/>
</dbReference>
<name>A0ABV9SVD9_9BACT</name>
<evidence type="ECO:0000313" key="7">
    <source>
        <dbReference type="EMBL" id="MFC4870340.1"/>
    </source>
</evidence>
<comment type="similarity">
    <text evidence="3">Belongs to the D-isomer specific 2-hydroxyacid dehydrogenase family.</text>
</comment>
<feature type="domain" description="D-isomer specific 2-hydroxyacid dehydrogenase NAD-binding" evidence="6">
    <location>
        <begin position="156"/>
        <end position="336"/>
    </location>
</feature>
<evidence type="ECO:0000313" key="8">
    <source>
        <dbReference type="Proteomes" id="UP001595818"/>
    </source>
</evidence>
<evidence type="ECO:0000259" key="6">
    <source>
        <dbReference type="Pfam" id="PF02826"/>
    </source>
</evidence>
<feature type="chain" id="PRO_5047421436" evidence="4">
    <location>
        <begin position="38"/>
        <end position="373"/>
    </location>
</feature>
<dbReference type="Pfam" id="PF00389">
    <property type="entry name" value="2-Hacid_dh"/>
    <property type="match status" value="1"/>
</dbReference>
<dbReference type="Proteomes" id="UP001595818">
    <property type="component" value="Unassembled WGS sequence"/>
</dbReference>
<dbReference type="InterPro" id="IPR029753">
    <property type="entry name" value="D-isomer_DH_CS"/>
</dbReference>
<keyword evidence="8" id="KW-1185">Reference proteome</keyword>
<dbReference type="Pfam" id="PF02826">
    <property type="entry name" value="2-Hacid_dh_C"/>
    <property type="match status" value="1"/>
</dbReference>
<dbReference type="InterPro" id="IPR006139">
    <property type="entry name" value="D-isomer_2_OHA_DH_cat_dom"/>
</dbReference>
<feature type="signal peptide" evidence="4">
    <location>
        <begin position="1"/>
        <end position="37"/>
    </location>
</feature>
<evidence type="ECO:0000256" key="3">
    <source>
        <dbReference type="RuleBase" id="RU003719"/>
    </source>
</evidence>
<dbReference type="SUPFAM" id="SSF51735">
    <property type="entry name" value="NAD(P)-binding Rossmann-fold domains"/>
    <property type="match status" value="1"/>
</dbReference>
<gene>
    <name evidence="7" type="ORF">ACFPFU_01495</name>
</gene>
<dbReference type="InterPro" id="IPR036291">
    <property type="entry name" value="NAD(P)-bd_dom_sf"/>
</dbReference>
<dbReference type="EMBL" id="JBHSJJ010000001">
    <property type="protein sequence ID" value="MFC4870340.1"/>
    <property type="molecule type" value="Genomic_DNA"/>
</dbReference>
<feature type="domain" description="D-isomer specific 2-hydroxyacid dehydrogenase catalytic" evidence="5">
    <location>
        <begin position="74"/>
        <end position="367"/>
    </location>
</feature>